<evidence type="ECO:0000313" key="2">
    <source>
        <dbReference type="EMBL" id="KAK4310690.1"/>
    </source>
</evidence>
<dbReference type="EMBL" id="JAWZYT010001605">
    <property type="protein sequence ID" value="KAK4310690.1"/>
    <property type="molecule type" value="Genomic_DNA"/>
</dbReference>
<dbReference type="AlphaFoldDB" id="A0AAE1PNV8"/>
<feature type="compositionally biased region" description="Polar residues" evidence="1">
    <location>
        <begin position="18"/>
        <end position="45"/>
    </location>
</feature>
<keyword evidence="3" id="KW-1185">Reference proteome</keyword>
<sequence>MAGDGVEGTEEGSKRGQSELSTSLAKHNTTQRSPQAAAFSRTTEPLPTFSPPHLHNGSGILLHISLGRLTLPS</sequence>
<feature type="region of interest" description="Disordered" evidence="1">
    <location>
        <begin position="1"/>
        <end position="58"/>
    </location>
</feature>
<protein>
    <submittedName>
        <fullName evidence="2">Uncharacterized protein</fullName>
    </submittedName>
</protein>
<dbReference type="Proteomes" id="UP001292094">
    <property type="component" value="Unassembled WGS sequence"/>
</dbReference>
<evidence type="ECO:0000313" key="3">
    <source>
        <dbReference type="Proteomes" id="UP001292094"/>
    </source>
</evidence>
<accession>A0AAE1PNV8</accession>
<reference evidence="2" key="1">
    <citation type="submission" date="2023-11" db="EMBL/GenBank/DDBJ databases">
        <title>Genome assemblies of two species of porcelain crab, Petrolisthes cinctipes and Petrolisthes manimaculis (Anomura: Porcellanidae).</title>
        <authorList>
            <person name="Angst P."/>
        </authorList>
    </citation>
    <scope>NUCLEOTIDE SEQUENCE</scope>
    <source>
        <strain evidence="2">PB745_02</strain>
        <tissue evidence="2">Gill</tissue>
    </source>
</reference>
<comment type="caution">
    <text evidence="2">The sequence shown here is derived from an EMBL/GenBank/DDBJ whole genome shotgun (WGS) entry which is preliminary data.</text>
</comment>
<evidence type="ECO:0000256" key="1">
    <source>
        <dbReference type="SAM" id="MobiDB-lite"/>
    </source>
</evidence>
<name>A0AAE1PNV8_9EUCA</name>
<organism evidence="2 3">
    <name type="scientific">Petrolisthes manimaculis</name>
    <dbReference type="NCBI Taxonomy" id="1843537"/>
    <lineage>
        <taxon>Eukaryota</taxon>
        <taxon>Metazoa</taxon>
        <taxon>Ecdysozoa</taxon>
        <taxon>Arthropoda</taxon>
        <taxon>Crustacea</taxon>
        <taxon>Multicrustacea</taxon>
        <taxon>Malacostraca</taxon>
        <taxon>Eumalacostraca</taxon>
        <taxon>Eucarida</taxon>
        <taxon>Decapoda</taxon>
        <taxon>Pleocyemata</taxon>
        <taxon>Anomura</taxon>
        <taxon>Galatheoidea</taxon>
        <taxon>Porcellanidae</taxon>
        <taxon>Petrolisthes</taxon>
    </lineage>
</organism>
<proteinExistence type="predicted"/>
<gene>
    <name evidence="2" type="ORF">Pmani_017768</name>
</gene>